<dbReference type="AlphaFoldDB" id="A0A9X5CDR9"/>
<comment type="caution">
    <text evidence="1">The sequence shown here is derived from an EMBL/GenBank/DDBJ whole genome shotgun (WGS) entry which is preliminary data.</text>
</comment>
<dbReference type="EMBL" id="VIRB01000164">
    <property type="protein sequence ID" value="NDO72425.1"/>
    <property type="molecule type" value="Genomic_DNA"/>
</dbReference>
<accession>A0A9X5CDR9</accession>
<dbReference type="Proteomes" id="UP000474104">
    <property type="component" value="Unassembled WGS sequence"/>
</dbReference>
<protein>
    <submittedName>
        <fullName evidence="1">Uncharacterized protein</fullName>
    </submittedName>
</protein>
<reference evidence="1 2" key="1">
    <citation type="submission" date="2019-07" db="EMBL/GenBank/DDBJ databases">
        <title>Draft genome sequences of 15 bacterial species constituting the stable defined intestinal microbiota of the GM15 gnotobiotic mouse model.</title>
        <authorList>
            <person name="Elie C."/>
            <person name="Mathieu A."/>
            <person name="Saliou A."/>
            <person name="Darnaud M."/>
            <person name="Leulier F."/>
            <person name="Tamellini A."/>
        </authorList>
    </citation>
    <scope>NUCLEOTIDE SEQUENCE [LARGE SCALE GENOMIC DNA]</scope>
    <source>
        <strain evidence="2">ASF 502</strain>
    </source>
</reference>
<gene>
    <name evidence="1" type="ORF">FMM80_28880</name>
</gene>
<organism evidence="1 2">
    <name type="scientific">Schaedlerella arabinosiphila</name>
    <dbReference type="NCBI Taxonomy" id="2044587"/>
    <lineage>
        <taxon>Bacteria</taxon>
        <taxon>Bacillati</taxon>
        <taxon>Bacillota</taxon>
        <taxon>Clostridia</taxon>
        <taxon>Lachnospirales</taxon>
        <taxon>Lachnospiraceae</taxon>
        <taxon>Schaedlerella</taxon>
    </lineage>
</organism>
<dbReference type="RefSeq" id="WP_162206110.1">
    <property type="nucleotide sequence ID" value="NZ_VIRB01000164.1"/>
</dbReference>
<proteinExistence type="predicted"/>
<name>A0A9X5CDR9_9FIRM</name>
<evidence type="ECO:0000313" key="1">
    <source>
        <dbReference type="EMBL" id="NDO72425.1"/>
    </source>
</evidence>
<sequence length="163" mass="18082">MNAGTEEKKQSMDITLSSTRSMQTSLQAIRSGKAGLDGHRQSMLNRVPEIGDWASFKYEFIMLKDLAYLTAKTGDEFALLLGKKEDILFHGDSRNCVFDGTLVDMLMTHKLYIVGHSHSGEPIPRPSGNDREALEVIGQEKSTVISAMSGMCIDFSADSFEIW</sequence>
<evidence type="ECO:0000313" key="2">
    <source>
        <dbReference type="Proteomes" id="UP000474104"/>
    </source>
</evidence>